<dbReference type="EMBL" id="LITS01000027">
    <property type="protein sequence ID" value="OAA84216.1"/>
    <property type="molecule type" value="Genomic_DNA"/>
</dbReference>
<dbReference type="HOGENOM" id="CLU_2069011_0_0_9"/>
<dbReference type="Proteomes" id="UP000077020">
    <property type="component" value="Unassembled WGS sequence"/>
</dbReference>
<dbReference type="PATRIC" id="fig|748727.19.peg.2249"/>
<reference evidence="1 3" key="2">
    <citation type="journal article" date="2010" name="Proc. Natl. Acad. Sci. U.S.A.">
        <title>Clostridium ljungdahlii represents a microbial production platform based on syngas.</title>
        <authorList>
            <person name="Kopke M."/>
            <person name="Held C."/>
            <person name="Hujer S."/>
            <person name="Liesegang H."/>
            <person name="Wiezer A."/>
            <person name="Wollherr A."/>
            <person name="Ehrenreich A."/>
            <person name="Liebl W."/>
            <person name="Gottschalk G."/>
            <person name="Durre P."/>
        </authorList>
    </citation>
    <scope>NUCLEOTIDE SEQUENCE [LARGE SCALE GENOMIC DNA]</scope>
    <source>
        <strain evidence="3">ATCC 55383 / DSM 13528 / PETC</strain>
        <strain evidence="1">DSM 13528</strain>
    </source>
</reference>
<accession>D8GQ40</accession>
<dbReference type="eggNOG" id="COG0491">
    <property type="taxonomic scope" value="Bacteria"/>
</dbReference>
<evidence type="ECO:0000313" key="3">
    <source>
        <dbReference type="Proteomes" id="UP000001656"/>
    </source>
</evidence>
<evidence type="ECO:0000313" key="4">
    <source>
        <dbReference type="Proteomes" id="UP000077020"/>
    </source>
</evidence>
<reference evidence="1" key="1">
    <citation type="submission" date="2009-07" db="EMBL/GenBank/DDBJ databases">
        <authorList>
            <person name="Koepke M."/>
            <person name="Hujer S."/>
            <person name="Held C."/>
            <person name="Wiezer A."/>
            <person name="Liesegang H."/>
            <person name="Ehrenreich A."/>
            <person name="Gottschalk G."/>
            <person name="Duerre P."/>
        </authorList>
    </citation>
    <scope>NUCLEOTIDE SEQUENCE</scope>
    <source>
        <strain evidence="1">DSM 13528</strain>
    </source>
</reference>
<name>D8GQ40_CLOLD</name>
<evidence type="ECO:0000313" key="1">
    <source>
        <dbReference type="EMBL" id="ADK16131.1"/>
    </source>
</evidence>
<protein>
    <submittedName>
        <fullName evidence="1">Uncharacterized protein</fullName>
    </submittedName>
</protein>
<keyword evidence="4" id="KW-1185">Reference proteome</keyword>
<organism evidence="1 3">
    <name type="scientific">Clostridium ljungdahlii (strain ATCC 55383 / DSM 13528 / PETC)</name>
    <dbReference type="NCBI Taxonomy" id="748727"/>
    <lineage>
        <taxon>Bacteria</taxon>
        <taxon>Bacillati</taxon>
        <taxon>Bacillota</taxon>
        <taxon>Clostridia</taxon>
        <taxon>Eubacteriales</taxon>
        <taxon>Clostridiaceae</taxon>
        <taxon>Clostridium</taxon>
    </lineage>
</organism>
<dbReference type="KEGG" id="clj:CLJU_c30830"/>
<dbReference type="Gene3D" id="3.60.15.10">
    <property type="entry name" value="Ribonuclease Z/Hydroxyacylglutathione hydrolase-like"/>
    <property type="match status" value="1"/>
</dbReference>
<dbReference type="AlphaFoldDB" id="D8GQ40"/>
<dbReference type="Proteomes" id="UP000001656">
    <property type="component" value="Chromosome"/>
</dbReference>
<sequence length="118" mass="13943">MDNWFTIDHIDKDTHIISEYRHWEETHAYLLNGTERSLLIDNGLGICNIYDEAIKLTDKPVTDVATHIHLKKVFPAHRLNIHPEILIRMHNAFRQLESEGKLHYGSGTFKYKDFVIWM</sequence>
<reference evidence="2 4" key="3">
    <citation type="journal article" date="2016" name="Biotechnol. Bioeng.">
        <title>Traits of selected Clostridium strains for syngas fermentation to ethanol.</title>
        <authorList>
            <person name="Martin M.E."/>
            <person name="Richter H."/>
            <person name="Saha S."/>
            <person name="Angenent L.T."/>
        </authorList>
    </citation>
    <scope>NUCLEOTIDE SEQUENCE [LARGE SCALE GENOMIC DNA]</scope>
    <source>
        <strain evidence="2 4">PETC</strain>
    </source>
</reference>
<evidence type="ECO:0000313" key="2">
    <source>
        <dbReference type="EMBL" id="OAA84216.1"/>
    </source>
</evidence>
<gene>
    <name evidence="1" type="ordered locus">CLJU_c30830</name>
    <name evidence="2" type="ORF">WX45_01852</name>
</gene>
<dbReference type="OrthoDB" id="9761531at2"/>
<dbReference type="EMBL" id="CP001666">
    <property type="protein sequence ID" value="ADK16131.1"/>
    <property type="molecule type" value="Genomic_DNA"/>
</dbReference>
<dbReference type="RefSeq" id="WP_013239720.1">
    <property type="nucleotide sequence ID" value="NC_014328.1"/>
</dbReference>
<proteinExistence type="predicted"/>
<dbReference type="InterPro" id="IPR036866">
    <property type="entry name" value="RibonucZ/Hydroxyglut_hydro"/>
</dbReference>
<dbReference type="STRING" id="748727.CLJU_c30830"/>